<protein>
    <submittedName>
        <fullName evidence="3">Bacterial Ig-like domain (Group 2)</fullName>
    </submittedName>
</protein>
<dbReference type="EMBL" id="CACRUT010000028">
    <property type="protein sequence ID" value="VYU61159.1"/>
    <property type="molecule type" value="Genomic_DNA"/>
</dbReference>
<dbReference type="Gene3D" id="2.60.40.1080">
    <property type="match status" value="2"/>
</dbReference>
<dbReference type="SUPFAM" id="SSF49373">
    <property type="entry name" value="Invasin/intimin cell-adhesion fragments"/>
    <property type="match status" value="2"/>
</dbReference>
<organism evidence="3">
    <name type="scientific">Paraprevotella clara</name>
    <dbReference type="NCBI Taxonomy" id="454154"/>
    <lineage>
        <taxon>Bacteria</taxon>
        <taxon>Pseudomonadati</taxon>
        <taxon>Bacteroidota</taxon>
        <taxon>Bacteroidia</taxon>
        <taxon>Bacteroidales</taxon>
        <taxon>Prevotellaceae</taxon>
        <taxon>Paraprevotella</taxon>
    </lineage>
</organism>
<accession>A0A6N3GC85</accession>
<dbReference type="SUPFAM" id="SSF50985">
    <property type="entry name" value="RCC1/BLIP-II"/>
    <property type="match status" value="1"/>
</dbReference>
<dbReference type="InterPro" id="IPR009091">
    <property type="entry name" value="RCC1/BLIP-II"/>
</dbReference>
<proteinExistence type="predicted"/>
<evidence type="ECO:0000313" key="3">
    <source>
        <dbReference type="EMBL" id="VYU61159.1"/>
    </source>
</evidence>
<dbReference type="Gene3D" id="2.130.10.30">
    <property type="entry name" value="Regulator of chromosome condensation 1/beta-lactamase-inhibitor protein II"/>
    <property type="match status" value="2"/>
</dbReference>
<dbReference type="PROSITE" id="PS50012">
    <property type="entry name" value="RCC1_3"/>
    <property type="match status" value="2"/>
</dbReference>
<feature type="domain" description="BIG2" evidence="2">
    <location>
        <begin position="665"/>
        <end position="742"/>
    </location>
</feature>
<dbReference type="InterPro" id="IPR032812">
    <property type="entry name" value="SbsA_Ig"/>
</dbReference>
<dbReference type="Pfam" id="PF13290">
    <property type="entry name" value="CHB_HEX_C_1"/>
    <property type="match status" value="1"/>
</dbReference>
<dbReference type="InterPro" id="IPR051553">
    <property type="entry name" value="Ran_GTPase-activating"/>
</dbReference>
<dbReference type="SMART" id="SM00635">
    <property type="entry name" value="BID_2"/>
    <property type="match status" value="2"/>
</dbReference>
<dbReference type="AlphaFoldDB" id="A0A6N3GC85"/>
<dbReference type="PANTHER" id="PTHR45982:SF1">
    <property type="entry name" value="REGULATOR OF CHROMOSOME CONDENSATION"/>
    <property type="match status" value="1"/>
</dbReference>
<gene>
    <name evidence="3" type="ORF">PCLFYP37_03297</name>
</gene>
<dbReference type="RefSeq" id="WP_412443094.1">
    <property type="nucleotide sequence ID" value="NZ_CACRUT010000028.1"/>
</dbReference>
<dbReference type="InterPro" id="IPR008964">
    <property type="entry name" value="Invasin/intimin_cell_adhesion"/>
</dbReference>
<dbReference type="InterPro" id="IPR059177">
    <property type="entry name" value="GH29D-like_dom"/>
</dbReference>
<reference evidence="3" key="1">
    <citation type="submission" date="2019-11" db="EMBL/GenBank/DDBJ databases">
        <authorList>
            <person name="Feng L."/>
        </authorList>
    </citation>
    <scope>NUCLEOTIDE SEQUENCE</scope>
    <source>
        <strain evidence="3">PclaraLFYP37</strain>
    </source>
</reference>
<dbReference type="InterPro" id="IPR003343">
    <property type="entry name" value="Big_2"/>
</dbReference>
<dbReference type="PANTHER" id="PTHR45982">
    <property type="entry name" value="REGULATOR OF CHROMOSOME CONDENSATION"/>
    <property type="match status" value="1"/>
</dbReference>
<dbReference type="InterPro" id="IPR000408">
    <property type="entry name" value="Reg_chr_condens"/>
</dbReference>
<evidence type="ECO:0000256" key="1">
    <source>
        <dbReference type="ARBA" id="ARBA00022729"/>
    </source>
</evidence>
<feature type="domain" description="BIG2" evidence="2">
    <location>
        <begin position="10"/>
        <end position="85"/>
    </location>
</feature>
<evidence type="ECO:0000259" key="2">
    <source>
        <dbReference type="SMART" id="SM00635"/>
    </source>
</evidence>
<name>A0A6N3GC85_9BACT</name>
<dbReference type="Pfam" id="PF13205">
    <property type="entry name" value="Big_5"/>
    <property type="match status" value="1"/>
</dbReference>
<keyword evidence="1" id="KW-0732">Signal</keyword>
<dbReference type="Pfam" id="PF02368">
    <property type="entry name" value="Big_2"/>
    <property type="match status" value="2"/>
</dbReference>
<sequence length="828" mass="89941">MVHVSEAYVSPVTVTIPAEVSLESGGTYQFLPTVTPEDDELQITWTTENPEVASVDNNGKVTGVSTGVTIITVSINGGLAEAYSIVKVRNGNLEIKANPVGGIVEKGVLVELAVEIQDAVIYYTTDGSYPMENPNLYAEPICVDRPLLVNALAYHKDYGLSELFTASYDVTSLKTESYSPGQGMDEVKPDAIPVVTFNEVIKEGNTERITMSNRSTGKEIGFEYVIDGNELSIVPDSLLEIGQYEIRIPSYAVTNSVGEPNGDILYQFSVTSTGKEEYAYLDSYFRLMDNGNLYVWHKDFPNLNTSDESIGEHLVLEDVKSLFTPYHMFYRSGDYPSQQYYYIDDGNTLWGWGWLDTSENPIGNGTTKDVPQPAMILGNAKDFKNSAKHKGALGNGGMLYLWGDKAFGKIGDGGTMSGVAASPVGVLSDVEMFDLGQLHTIAVTKGKKLFAWGFGHAIGQYANTNVPTLIDDNVVYACSGQRHNLYIKSDKTLWSFGENNPCIGAGISSSTEYVGPVKILSDVEKCYTGAYESLALKTNGDLYQWGYAAATTSYLLGRTPVLALQDVKDVQIAGMTVYVLKNDGTVWVRGENGGGQLGLGHESTHWDYYESFHSPDIGDVETIWANANGCYALKKDGSLWGWGFGLPCDAGSSDVPIELKPGIKYLEGVSISEGNVMMEPGQAKLLHFSTVPESAAYASVEWESSDEHVMTVSPKGIVRAINPGEAFLTVIVKNEIGFTFKSTCQVVVTDRTDIKNEKVPLISFWISNGVLHIDGLSKGEMVNVYDCSGKLCGTACTSTGRVDFALSRKGIYIVKTNKGKVSKIAVGH</sequence>